<accession>A0A4Q2M6F9</accession>
<evidence type="ECO:0000313" key="2">
    <source>
        <dbReference type="EMBL" id="RXZ86897.1"/>
    </source>
</evidence>
<dbReference type="Proteomes" id="UP000581087">
    <property type="component" value="Unassembled WGS sequence"/>
</dbReference>
<protein>
    <recommendedName>
        <fullName evidence="5">DUF559 domain-containing protein</fullName>
    </recommendedName>
</protein>
<dbReference type="Proteomes" id="UP000292686">
    <property type="component" value="Unassembled WGS sequence"/>
</dbReference>
<dbReference type="RefSeq" id="WP_129173678.1">
    <property type="nucleotide sequence ID" value="NZ_JACCBI010000001.1"/>
</dbReference>
<dbReference type="EMBL" id="SDPM01000003">
    <property type="protein sequence ID" value="RXZ86897.1"/>
    <property type="molecule type" value="Genomic_DNA"/>
</dbReference>
<evidence type="ECO:0000313" key="4">
    <source>
        <dbReference type="Proteomes" id="UP000581087"/>
    </source>
</evidence>
<dbReference type="OrthoDB" id="3173471at2"/>
<dbReference type="EMBL" id="JACCBI010000001">
    <property type="protein sequence ID" value="NYD67271.1"/>
    <property type="molecule type" value="Genomic_DNA"/>
</dbReference>
<name>A0A4Q2M6F9_9MICO</name>
<gene>
    <name evidence="1" type="ORF">BJ972_001790</name>
    <name evidence="2" type="ORF">ESP50_07490</name>
</gene>
<evidence type="ECO:0008006" key="5">
    <source>
        <dbReference type="Google" id="ProtNLM"/>
    </source>
</evidence>
<dbReference type="Gene3D" id="3.40.960.10">
    <property type="entry name" value="VSR Endonuclease"/>
    <property type="match status" value="1"/>
</dbReference>
<evidence type="ECO:0000313" key="3">
    <source>
        <dbReference type="Proteomes" id="UP000292686"/>
    </source>
</evidence>
<sequence>MPSSQFFSHATAAVLWGAPLPYRYSVAPAEGRADIHVSALRPDSRPRLDGVIGHTLSPKRTRVVELNGLRVTDPASTWATLSTLLRLDDLVAAGDFFVTGEEPLGRAPALTTLDELRAAQARYGRTPGATRLREALPLVRFGPLSPQETVVRLRLLDAGLPEPQLNWDVRNEWGELVAMIDLAYPDQLVGIEYEGDGHRQRERFRADIHRRERLEDLGWTIVRLTADDASIDRDPRRVREMTNRVARRLRERGWTPA</sequence>
<organism evidence="2 3">
    <name type="scientific">Agromyces atrinae</name>
    <dbReference type="NCBI Taxonomy" id="592376"/>
    <lineage>
        <taxon>Bacteria</taxon>
        <taxon>Bacillati</taxon>
        <taxon>Actinomycetota</taxon>
        <taxon>Actinomycetes</taxon>
        <taxon>Micrococcales</taxon>
        <taxon>Microbacteriaceae</taxon>
        <taxon>Agromyces</taxon>
    </lineage>
</organism>
<reference evidence="2 3" key="1">
    <citation type="submission" date="2019-01" db="EMBL/GenBank/DDBJ databases">
        <title>Agromyces.</title>
        <authorList>
            <person name="Li J."/>
        </authorList>
    </citation>
    <scope>NUCLEOTIDE SEQUENCE [LARGE SCALE GENOMIC DNA]</scope>
    <source>
        <strain evidence="2 3">DSM 23870</strain>
    </source>
</reference>
<dbReference type="InterPro" id="IPR011335">
    <property type="entry name" value="Restrct_endonuc-II-like"/>
</dbReference>
<proteinExistence type="predicted"/>
<keyword evidence="3" id="KW-1185">Reference proteome</keyword>
<reference evidence="1 4" key="2">
    <citation type="submission" date="2020-07" db="EMBL/GenBank/DDBJ databases">
        <title>Sequencing the genomes of 1000 actinobacteria strains.</title>
        <authorList>
            <person name="Klenk H.-P."/>
        </authorList>
    </citation>
    <scope>NUCLEOTIDE SEQUENCE [LARGE SCALE GENOMIC DNA]</scope>
    <source>
        <strain evidence="1 4">DSM 23870</strain>
    </source>
</reference>
<dbReference type="AlphaFoldDB" id="A0A4Q2M6F9"/>
<comment type="caution">
    <text evidence="2">The sequence shown here is derived from an EMBL/GenBank/DDBJ whole genome shotgun (WGS) entry which is preliminary data.</text>
</comment>
<evidence type="ECO:0000313" key="1">
    <source>
        <dbReference type="EMBL" id="NYD67271.1"/>
    </source>
</evidence>
<dbReference type="SUPFAM" id="SSF52980">
    <property type="entry name" value="Restriction endonuclease-like"/>
    <property type="match status" value="1"/>
</dbReference>